<evidence type="ECO:0000313" key="2">
    <source>
        <dbReference type="Proteomes" id="UP001056255"/>
    </source>
</evidence>
<evidence type="ECO:0000313" key="1">
    <source>
        <dbReference type="EMBL" id="USH02122.1"/>
    </source>
</evidence>
<sequence length="292" mass="32585">MKSGYNITNILNLDTTSVESEMLNSDFIITKRGVNRDAITHTGLQEHLHDKILCIDVDDIEGCLKQNQENGPSTKISVDISLIDRKSLAELFSILAKLAIEHSYKVSIIYALAKYAPPSGEILSNNNVKPVSHFFSGWSNRPGMPVLSIVGLGYERDKAMGAIEFLESSEVCLYIPQSIEEDYFTDVVTENSSLLENFNKRDQLLYRLESPIEAIYSLDAVIRANKNKYKVVLLPFGPKLFYALSLLTCIPHPEVSVWYVSGENGDGDSSQDREVSSLIGFKFCISNSSIEE</sequence>
<dbReference type="EMBL" id="CP082275">
    <property type="protein sequence ID" value="USH02122.1"/>
    <property type="molecule type" value="Genomic_DNA"/>
</dbReference>
<accession>A0ABY4WWN4</accession>
<dbReference type="RefSeq" id="WP_251876650.1">
    <property type="nucleotide sequence ID" value="NZ_CP082275.1"/>
</dbReference>
<keyword evidence="2" id="KW-1185">Reference proteome</keyword>
<gene>
    <name evidence="1" type="ORF">K6Q96_14825</name>
</gene>
<protein>
    <submittedName>
        <fullName evidence="1">Transcription elongation factor GreB</fullName>
    </submittedName>
</protein>
<keyword evidence="1" id="KW-0251">Elongation factor</keyword>
<keyword evidence="1" id="KW-0648">Protein biosynthesis</keyword>
<name>A0ABY4WWN4_9GAMM</name>
<dbReference type="Proteomes" id="UP001056255">
    <property type="component" value="Chromosome I"/>
</dbReference>
<proteinExistence type="predicted"/>
<reference evidence="1" key="1">
    <citation type="submission" date="2021-08" db="EMBL/GenBank/DDBJ databases">
        <authorList>
            <person name="Sakaguchi M."/>
            <person name="Kikuchi T."/>
            <person name="Urbanczyk H."/>
        </authorList>
    </citation>
    <scope>NUCLEOTIDE SEQUENCE</scope>
    <source>
        <strain evidence="1">020920N</strain>
    </source>
</reference>
<dbReference type="GO" id="GO:0003746">
    <property type="term" value="F:translation elongation factor activity"/>
    <property type="evidence" value="ECO:0007669"/>
    <property type="project" value="UniProtKB-KW"/>
</dbReference>
<organism evidence="1 2">
    <name type="scientific">Grimontia kaedaensis</name>
    <dbReference type="NCBI Taxonomy" id="2872157"/>
    <lineage>
        <taxon>Bacteria</taxon>
        <taxon>Pseudomonadati</taxon>
        <taxon>Pseudomonadota</taxon>
        <taxon>Gammaproteobacteria</taxon>
        <taxon>Vibrionales</taxon>
        <taxon>Vibrionaceae</taxon>
        <taxon>Grimontia</taxon>
    </lineage>
</organism>